<keyword evidence="8 14" id="KW-0808">Transferase</keyword>
<evidence type="ECO:0000256" key="8">
    <source>
        <dbReference type="ARBA" id="ARBA00022679"/>
    </source>
</evidence>
<evidence type="ECO:0000313" key="17">
    <source>
        <dbReference type="EMBL" id="POR50474.1"/>
    </source>
</evidence>
<organism evidence="17 18">
    <name type="scientific">Bosea psychrotolerans</name>
    <dbReference type="NCBI Taxonomy" id="1871628"/>
    <lineage>
        <taxon>Bacteria</taxon>
        <taxon>Pseudomonadati</taxon>
        <taxon>Pseudomonadota</taxon>
        <taxon>Alphaproteobacteria</taxon>
        <taxon>Hyphomicrobiales</taxon>
        <taxon>Boseaceae</taxon>
        <taxon>Bosea</taxon>
    </lineage>
</organism>
<dbReference type="SUPFAM" id="SSF52540">
    <property type="entry name" value="P-loop containing nucleoside triphosphate hydrolases"/>
    <property type="match status" value="1"/>
</dbReference>
<dbReference type="Proteomes" id="UP000236919">
    <property type="component" value="Unassembled WGS sequence"/>
</dbReference>
<dbReference type="RefSeq" id="WP_103719289.1">
    <property type="nucleotide sequence ID" value="NZ_PQFZ01000009.1"/>
</dbReference>
<sequence length="324" mass="36505">MDQRLIPAPADPELGSPYRSFTRDEWAHLRADTPLTLSVDDLTKLQSINDPISLDEIVAIYLPLSRLLSLYVAATQGLFKATQRFLMAEAEVKVPYIIGVAGSVAVGKSTTARVLKALLSRWPNTPKVELVTTDGFLLPNAELERRGLMQRKGFPESYDGSAILRFLSDVKAGKPSVSAPVYSHLVYDVMAGEEVTVERPDILILEGLNVLQPSRMPKDGKVIPFVSDYFDFSVYLDADENDLHRWYVNRFMTLRQTAFRDPRSFFRKYAEIDEDEALSIAEKLWSGINLPNLQENILPTRQRASLILTKGASHRIQQVALRRL</sequence>
<keyword evidence="10 14" id="KW-0418">Kinase</keyword>
<dbReference type="GO" id="GO:0015937">
    <property type="term" value="P:coenzyme A biosynthetic process"/>
    <property type="evidence" value="ECO:0007669"/>
    <property type="project" value="UniProtKB-UniRule"/>
</dbReference>
<comment type="subcellular location">
    <subcellularLocation>
        <location evidence="2 14 15">Cytoplasm</location>
    </subcellularLocation>
</comment>
<evidence type="ECO:0000256" key="1">
    <source>
        <dbReference type="ARBA" id="ARBA00001206"/>
    </source>
</evidence>
<evidence type="ECO:0000256" key="9">
    <source>
        <dbReference type="ARBA" id="ARBA00022741"/>
    </source>
</evidence>
<proteinExistence type="inferred from homology"/>
<dbReference type="UniPathway" id="UPA00241">
    <property type="reaction ID" value="UER00352"/>
</dbReference>
<feature type="binding site" evidence="14">
    <location>
        <begin position="102"/>
        <end position="109"/>
    </location>
    <ligand>
        <name>ATP</name>
        <dbReference type="ChEBI" id="CHEBI:30616"/>
    </ligand>
</feature>
<evidence type="ECO:0000256" key="2">
    <source>
        <dbReference type="ARBA" id="ARBA00004496"/>
    </source>
</evidence>
<dbReference type="EC" id="2.7.1.33" evidence="5 14"/>
<keyword evidence="11 14" id="KW-0067">ATP-binding</keyword>
<evidence type="ECO:0000256" key="3">
    <source>
        <dbReference type="ARBA" id="ARBA00005225"/>
    </source>
</evidence>
<keyword evidence="12 14" id="KW-0173">Coenzyme A biosynthesis</keyword>
<dbReference type="Gene3D" id="3.40.50.300">
    <property type="entry name" value="P-loop containing nucleotide triphosphate hydrolases"/>
    <property type="match status" value="1"/>
</dbReference>
<evidence type="ECO:0000256" key="11">
    <source>
        <dbReference type="ARBA" id="ARBA00022840"/>
    </source>
</evidence>
<reference evidence="17 18" key="1">
    <citation type="submission" date="2018-01" db="EMBL/GenBank/DDBJ databases">
        <title>Genomic Encyclopedia of Type Strains, Phase III (KMG-III): the genomes of soil and plant-associated and newly described type strains.</title>
        <authorList>
            <person name="Whitman W."/>
        </authorList>
    </citation>
    <scope>NUCLEOTIDE SEQUENCE [LARGE SCALE GENOMIC DNA]</scope>
    <source>
        <strain evidence="17 18">1131</strain>
    </source>
</reference>
<evidence type="ECO:0000313" key="18">
    <source>
        <dbReference type="Proteomes" id="UP000236919"/>
    </source>
</evidence>
<evidence type="ECO:0000256" key="6">
    <source>
        <dbReference type="ARBA" id="ARBA00015080"/>
    </source>
</evidence>
<comment type="caution">
    <text evidence="17">The sequence shown here is derived from an EMBL/GenBank/DDBJ whole genome shotgun (WGS) entry which is preliminary data.</text>
</comment>
<evidence type="ECO:0000256" key="14">
    <source>
        <dbReference type="HAMAP-Rule" id="MF_00215"/>
    </source>
</evidence>
<gene>
    <name evidence="14" type="primary">coaA</name>
    <name evidence="17" type="ORF">CYD53_109184</name>
</gene>
<dbReference type="GO" id="GO:0005737">
    <property type="term" value="C:cytoplasm"/>
    <property type="evidence" value="ECO:0007669"/>
    <property type="project" value="UniProtKB-SubCell"/>
</dbReference>
<evidence type="ECO:0000256" key="10">
    <source>
        <dbReference type="ARBA" id="ARBA00022777"/>
    </source>
</evidence>
<dbReference type="InterPro" id="IPR027417">
    <property type="entry name" value="P-loop_NTPase"/>
</dbReference>
<dbReference type="PANTHER" id="PTHR10285">
    <property type="entry name" value="URIDINE KINASE"/>
    <property type="match status" value="1"/>
</dbReference>
<dbReference type="InterPro" id="IPR006083">
    <property type="entry name" value="PRK/URK"/>
</dbReference>
<evidence type="ECO:0000256" key="7">
    <source>
        <dbReference type="ARBA" id="ARBA00022490"/>
    </source>
</evidence>
<comment type="pathway">
    <text evidence="3 14 15">Cofactor biosynthesis; coenzyme A biosynthesis; CoA from (R)-pantothenate: step 1/5.</text>
</comment>
<evidence type="ECO:0000256" key="12">
    <source>
        <dbReference type="ARBA" id="ARBA00022993"/>
    </source>
</evidence>
<comment type="catalytic activity">
    <reaction evidence="1 14 15">
        <text>(R)-pantothenate + ATP = (R)-4'-phosphopantothenate + ADP + H(+)</text>
        <dbReference type="Rhea" id="RHEA:16373"/>
        <dbReference type="ChEBI" id="CHEBI:10986"/>
        <dbReference type="ChEBI" id="CHEBI:15378"/>
        <dbReference type="ChEBI" id="CHEBI:29032"/>
        <dbReference type="ChEBI" id="CHEBI:30616"/>
        <dbReference type="ChEBI" id="CHEBI:456216"/>
        <dbReference type="EC" id="2.7.1.33"/>
    </reaction>
</comment>
<evidence type="ECO:0000259" key="16">
    <source>
        <dbReference type="Pfam" id="PF00485"/>
    </source>
</evidence>
<keyword evidence="18" id="KW-1185">Reference proteome</keyword>
<dbReference type="HAMAP" id="MF_00215">
    <property type="entry name" value="Pantothen_kinase_1"/>
    <property type="match status" value="1"/>
</dbReference>
<dbReference type="EMBL" id="PQFZ01000009">
    <property type="protein sequence ID" value="POR50474.1"/>
    <property type="molecule type" value="Genomic_DNA"/>
</dbReference>
<keyword evidence="7 14" id="KW-0963">Cytoplasm</keyword>
<evidence type="ECO:0000256" key="15">
    <source>
        <dbReference type="RuleBase" id="RU003530"/>
    </source>
</evidence>
<dbReference type="InterPro" id="IPR004566">
    <property type="entry name" value="PanK"/>
</dbReference>
<dbReference type="AlphaFoldDB" id="A0A2S4M6X3"/>
<dbReference type="GO" id="GO:0004594">
    <property type="term" value="F:pantothenate kinase activity"/>
    <property type="evidence" value="ECO:0007669"/>
    <property type="project" value="UniProtKB-UniRule"/>
</dbReference>
<dbReference type="NCBIfam" id="TIGR00554">
    <property type="entry name" value="panK_bact"/>
    <property type="match status" value="1"/>
</dbReference>
<dbReference type="GO" id="GO:0005524">
    <property type="term" value="F:ATP binding"/>
    <property type="evidence" value="ECO:0007669"/>
    <property type="project" value="UniProtKB-UniRule"/>
</dbReference>
<comment type="similarity">
    <text evidence="4 14 15">Belongs to the prokaryotic pantothenate kinase family.</text>
</comment>
<accession>A0A2S4M6X3</accession>
<dbReference type="CDD" id="cd02025">
    <property type="entry name" value="PanK"/>
    <property type="match status" value="1"/>
</dbReference>
<evidence type="ECO:0000256" key="4">
    <source>
        <dbReference type="ARBA" id="ARBA00006087"/>
    </source>
</evidence>
<evidence type="ECO:0000256" key="13">
    <source>
        <dbReference type="ARBA" id="ARBA00032866"/>
    </source>
</evidence>
<feature type="domain" description="Phosphoribulokinase/uridine kinase" evidence="16">
    <location>
        <begin position="97"/>
        <end position="254"/>
    </location>
</feature>
<dbReference type="Pfam" id="PF00485">
    <property type="entry name" value="PRK"/>
    <property type="match status" value="1"/>
</dbReference>
<dbReference type="PIRSF" id="PIRSF000545">
    <property type="entry name" value="Pantothenate_kin"/>
    <property type="match status" value="1"/>
</dbReference>
<name>A0A2S4M6X3_9HYPH</name>
<keyword evidence="9 14" id="KW-0547">Nucleotide-binding</keyword>
<dbReference type="OrthoDB" id="1550976at2"/>
<protein>
    <recommendedName>
        <fullName evidence="6 14">Pantothenate kinase</fullName>
        <ecNumber evidence="5 14">2.7.1.33</ecNumber>
    </recommendedName>
    <alternativeName>
        <fullName evidence="13 14">Pantothenic acid kinase</fullName>
    </alternativeName>
</protein>
<evidence type="ECO:0000256" key="5">
    <source>
        <dbReference type="ARBA" id="ARBA00012102"/>
    </source>
</evidence>